<keyword evidence="4" id="KW-1015">Disulfide bond</keyword>
<accession>A0A4Q1K2H3</accession>
<evidence type="ECO:0000256" key="6">
    <source>
        <dbReference type="NCBIfam" id="TIGR01068"/>
    </source>
</evidence>
<feature type="domain" description="Rhodanese" evidence="7">
    <location>
        <begin position="40"/>
        <end position="130"/>
    </location>
</feature>
<dbReference type="InterPro" id="IPR001763">
    <property type="entry name" value="Rhodanese-like_dom"/>
</dbReference>
<dbReference type="Gene3D" id="3.40.250.10">
    <property type="entry name" value="Rhodanese-like domain"/>
    <property type="match status" value="1"/>
</dbReference>
<keyword evidence="3" id="KW-0249">Electron transport</keyword>
<evidence type="ECO:0000313" key="10">
    <source>
        <dbReference type="Proteomes" id="UP000290283"/>
    </source>
</evidence>
<evidence type="ECO:0000256" key="5">
    <source>
        <dbReference type="ARBA" id="ARBA00023284"/>
    </source>
</evidence>
<dbReference type="Pfam" id="PF00581">
    <property type="entry name" value="Rhodanese"/>
    <property type="match status" value="1"/>
</dbReference>
<keyword evidence="5" id="KW-0676">Redox-active center</keyword>
<dbReference type="PROSITE" id="PS00194">
    <property type="entry name" value="THIOREDOXIN_1"/>
    <property type="match status" value="1"/>
</dbReference>
<dbReference type="CDD" id="cd02947">
    <property type="entry name" value="TRX_family"/>
    <property type="match status" value="1"/>
</dbReference>
<keyword evidence="2" id="KW-0813">Transport</keyword>
<dbReference type="InterPro" id="IPR013766">
    <property type="entry name" value="Thioredoxin_domain"/>
</dbReference>
<proteinExistence type="inferred from homology"/>
<sequence>MKNLVLSLVCVTSLLFNSCKGQTNKINQNIEPKVFSEKITNNDIYLIDVRTSQEYASQHIGNAVNIDINGSDFDSQINNLDKNKPVYVYCLGGGRSAKAAQKMSDLGFKEVYNLSGGITKWNAEGFGNPVNAGGMTAADFQKLINSDKKILIDFYAEWCGPCKKMAPYLAKMKEEYKGKITIVKIDVDKNQQLAQQLHIEGLPTLKLYENGKEKWSSLGFITEEALKSKL</sequence>
<reference evidence="10" key="1">
    <citation type="submission" date="2019-01" db="EMBL/GenBank/DDBJ databases">
        <title>Cytophagaceae bacterium strain CAR-16.</title>
        <authorList>
            <person name="Chen W.-M."/>
        </authorList>
    </citation>
    <scope>NUCLEOTIDE SEQUENCE [LARGE SCALE GENOMIC DNA]</scope>
    <source>
        <strain evidence="10">LLJ-11</strain>
    </source>
</reference>
<evidence type="ECO:0000259" key="8">
    <source>
        <dbReference type="PROSITE" id="PS51352"/>
    </source>
</evidence>
<evidence type="ECO:0000256" key="3">
    <source>
        <dbReference type="ARBA" id="ARBA00022982"/>
    </source>
</evidence>
<comment type="caution">
    <text evidence="9">The sequence shown here is derived from an EMBL/GenBank/DDBJ whole genome shotgun (WGS) entry which is preliminary data.</text>
</comment>
<evidence type="ECO:0000256" key="1">
    <source>
        <dbReference type="ARBA" id="ARBA00008987"/>
    </source>
</evidence>
<dbReference type="PROSITE" id="PS51352">
    <property type="entry name" value="THIOREDOXIN_2"/>
    <property type="match status" value="1"/>
</dbReference>
<dbReference type="PROSITE" id="PS50206">
    <property type="entry name" value="RHODANESE_3"/>
    <property type="match status" value="1"/>
</dbReference>
<dbReference type="GO" id="GO:0015035">
    <property type="term" value="F:protein-disulfide reductase activity"/>
    <property type="evidence" value="ECO:0007669"/>
    <property type="project" value="UniProtKB-UniRule"/>
</dbReference>
<evidence type="ECO:0000259" key="7">
    <source>
        <dbReference type="PROSITE" id="PS50206"/>
    </source>
</evidence>
<dbReference type="PANTHER" id="PTHR45663:SF11">
    <property type="entry name" value="GEO12009P1"/>
    <property type="match status" value="1"/>
</dbReference>
<evidence type="ECO:0000256" key="4">
    <source>
        <dbReference type="ARBA" id="ARBA00023157"/>
    </source>
</evidence>
<dbReference type="NCBIfam" id="TIGR01068">
    <property type="entry name" value="thioredoxin"/>
    <property type="match status" value="1"/>
</dbReference>
<dbReference type="EMBL" id="SBKO01000003">
    <property type="protein sequence ID" value="RXR18320.1"/>
    <property type="molecule type" value="Genomic_DNA"/>
</dbReference>
<dbReference type="GO" id="GO:0005737">
    <property type="term" value="C:cytoplasm"/>
    <property type="evidence" value="ECO:0007669"/>
    <property type="project" value="TreeGrafter"/>
</dbReference>
<gene>
    <name evidence="9" type="primary">trxA</name>
    <name evidence="9" type="ORF">EQG63_08600</name>
</gene>
<dbReference type="PRINTS" id="PR00421">
    <property type="entry name" value="THIOREDOXIN"/>
</dbReference>
<dbReference type="FunFam" id="3.40.30.10:FF:000001">
    <property type="entry name" value="Thioredoxin"/>
    <property type="match status" value="1"/>
</dbReference>
<dbReference type="InterPro" id="IPR036249">
    <property type="entry name" value="Thioredoxin-like_sf"/>
</dbReference>
<organism evidence="9 10">
    <name type="scientific">Flavobacterium amnicola</name>
    <dbReference type="NCBI Taxonomy" id="2506422"/>
    <lineage>
        <taxon>Bacteria</taxon>
        <taxon>Pseudomonadati</taxon>
        <taxon>Bacteroidota</taxon>
        <taxon>Flavobacteriia</taxon>
        <taxon>Flavobacteriales</taxon>
        <taxon>Flavobacteriaceae</taxon>
        <taxon>Flavobacterium</taxon>
    </lineage>
</organism>
<dbReference type="AlphaFoldDB" id="A0A4Q1K2H3"/>
<dbReference type="SMART" id="SM00450">
    <property type="entry name" value="RHOD"/>
    <property type="match status" value="1"/>
</dbReference>
<dbReference type="InterPro" id="IPR005746">
    <property type="entry name" value="Thioredoxin"/>
</dbReference>
<evidence type="ECO:0000256" key="2">
    <source>
        <dbReference type="ARBA" id="ARBA00022448"/>
    </source>
</evidence>
<dbReference type="Proteomes" id="UP000290283">
    <property type="component" value="Unassembled WGS sequence"/>
</dbReference>
<evidence type="ECO:0000313" key="9">
    <source>
        <dbReference type="EMBL" id="RXR18320.1"/>
    </source>
</evidence>
<name>A0A4Q1K2H3_9FLAO</name>
<dbReference type="InterPro" id="IPR017937">
    <property type="entry name" value="Thioredoxin_CS"/>
</dbReference>
<dbReference type="CDD" id="cd00158">
    <property type="entry name" value="RHOD"/>
    <property type="match status" value="1"/>
</dbReference>
<dbReference type="PANTHER" id="PTHR45663">
    <property type="entry name" value="GEO12009P1"/>
    <property type="match status" value="1"/>
</dbReference>
<dbReference type="RefSeq" id="WP_129435969.1">
    <property type="nucleotide sequence ID" value="NZ_SBKO01000003.1"/>
</dbReference>
<feature type="domain" description="Thioredoxin" evidence="8">
    <location>
        <begin position="97"/>
        <end position="230"/>
    </location>
</feature>
<dbReference type="OrthoDB" id="9808735at2"/>
<protein>
    <recommendedName>
        <fullName evidence="6">Thioredoxin</fullName>
    </recommendedName>
</protein>
<keyword evidence="10" id="KW-1185">Reference proteome</keyword>
<dbReference type="SUPFAM" id="SSF52833">
    <property type="entry name" value="Thioredoxin-like"/>
    <property type="match status" value="1"/>
</dbReference>
<comment type="similarity">
    <text evidence="1">Belongs to the thioredoxin family.</text>
</comment>
<dbReference type="SUPFAM" id="SSF52821">
    <property type="entry name" value="Rhodanese/Cell cycle control phosphatase"/>
    <property type="match status" value="1"/>
</dbReference>
<dbReference type="Gene3D" id="3.40.30.10">
    <property type="entry name" value="Glutaredoxin"/>
    <property type="match status" value="1"/>
</dbReference>
<dbReference type="Pfam" id="PF00085">
    <property type="entry name" value="Thioredoxin"/>
    <property type="match status" value="1"/>
</dbReference>
<dbReference type="InterPro" id="IPR036873">
    <property type="entry name" value="Rhodanese-like_dom_sf"/>
</dbReference>